<accession>A0A0E3PGY3</accession>
<evidence type="ECO:0000313" key="4">
    <source>
        <dbReference type="EMBL" id="AKB33635.1"/>
    </source>
</evidence>
<sequence length="174" mass="18725">MAEDTLVTILNSKYGAGNYHEVTDTNEYEFQPGAYVVTALIVDTQAANVNPTGWYDSSDPDSKNLLFPTPDGSIGVSKSFNPGGKFGMYIEPSDGTTYYSKASLNGGVKRVRLFTLDTGGYVLGFEDSTDNDYQDVVLELKGASLNVPEFPTIAAPIAAILGLVFIFGRKKEGL</sequence>
<evidence type="ECO:0000259" key="2">
    <source>
        <dbReference type="Pfam" id="PF13448"/>
    </source>
</evidence>
<dbReference type="Proteomes" id="UP000033092">
    <property type="component" value="Chromosome"/>
</dbReference>
<dbReference type="InterPro" id="IPR017474">
    <property type="entry name" value="PEF_CTERM_C"/>
</dbReference>
<dbReference type="HOGENOM" id="CLU_1393577_0_0_2"/>
<dbReference type="EMBL" id="CP009507">
    <property type="protein sequence ID" value="AKB33635.1"/>
    <property type="molecule type" value="Genomic_DNA"/>
</dbReference>
<evidence type="ECO:0000313" key="5">
    <source>
        <dbReference type="Proteomes" id="UP000033092"/>
    </source>
</evidence>
<feature type="domain" description="PEF-CTERM protein sorting" evidence="3">
    <location>
        <begin position="147"/>
        <end position="171"/>
    </location>
</feature>
<dbReference type="Pfam" id="PF26596">
    <property type="entry name" value="PEF-CTERM_ARCH"/>
    <property type="match status" value="1"/>
</dbReference>
<dbReference type="KEGG" id="msz:MSSIH_2945"/>
<protein>
    <submittedName>
        <fullName evidence="4">Uncharacterized protein</fullName>
    </submittedName>
</protein>
<evidence type="ECO:0000256" key="1">
    <source>
        <dbReference type="SAM" id="Phobius"/>
    </source>
</evidence>
<gene>
    <name evidence="4" type="ORF">MSSIH_2945</name>
</gene>
<proteinExistence type="predicted"/>
<keyword evidence="1" id="KW-1133">Transmembrane helix</keyword>
<name>A0A0E3PGY3_9EURY</name>
<feature type="transmembrane region" description="Helical" evidence="1">
    <location>
        <begin position="150"/>
        <end position="168"/>
    </location>
</feature>
<dbReference type="PATRIC" id="fig|1434119.4.peg.3838"/>
<feature type="domain" description="DUF4114" evidence="2">
    <location>
        <begin position="93"/>
        <end position="142"/>
    </location>
</feature>
<dbReference type="InterPro" id="IPR025193">
    <property type="entry name" value="DUF4114"/>
</dbReference>
<evidence type="ECO:0000259" key="3">
    <source>
        <dbReference type="Pfam" id="PF26596"/>
    </source>
</evidence>
<keyword evidence="1" id="KW-0472">Membrane</keyword>
<dbReference type="Pfam" id="PF13448">
    <property type="entry name" value="DUF4114"/>
    <property type="match status" value="1"/>
</dbReference>
<dbReference type="NCBIfam" id="TIGR03024">
    <property type="entry name" value="arch_PEF_CTERM"/>
    <property type="match status" value="1"/>
</dbReference>
<reference evidence="4 5" key="1">
    <citation type="submission" date="2014-07" db="EMBL/GenBank/DDBJ databases">
        <title>Methanogenic archaea and the global carbon cycle.</title>
        <authorList>
            <person name="Henriksen J.R."/>
            <person name="Luke J."/>
            <person name="Reinhart S."/>
            <person name="Benedict M.N."/>
            <person name="Youngblut N.D."/>
            <person name="Metcalf M.E."/>
            <person name="Whitaker R.J."/>
            <person name="Metcalf W.W."/>
        </authorList>
    </citation>
    <scope>NUCLEOTIDE SEQUENCE [LARGE SCALE GENOMIC DNA]</scope>
    <source>
        <strain evidence="4 5">HI350</strain>
    </source>
</reference>
<dbReference type="AlphaFoldDB" id="A0A0E3PGY3"/>
<keyword evidence="1" id="KW-0812">Transmembrane</keyword>
<organism evidence="4 5">
    <name type="scientific">Methanosarcina siciliae HI350</name>
    <dbReference type="NCBI Taxonomy" id="1434119"/>
    <lineage>
        <taxon>Archaea</taxon>
        <taxon>Methanobacteriati</taxon>
        <taxon>Methanobacteriota</taxon>
        <taxon>Stenosarchaea group</taxon>
        <taxon>Methanomicrobia</taxon>
        <taxon>Methanosarcinales</taxon>
        <taxon>Methanosarcinaceae</taxon>
        <taxon>Methanosarcina</taxon>
    </lineage>
</organism>